<dbReference type="PANTHER" id="PTHR47623:SF1">
    <property type="entry name" value="OS09G0287300 PROTEIN"/>
    <property type="match status" value="1"/>
</dbReference>
<protein>
    <submittedName>
        <fullName evidence="1">Phosphohistidine phosphatase</fullName>
    </submittedName>
</protein>
<accession>A0A4R2GVP7</accession>
<dbReference type="CDD" id="cd07067">
    <property type="entry name" value="HP_PGM_like"/>
    <property type="match status" value="1"/>
</dbReference>
<dbReference type="EMBL" id="SLWL01000004">
    <property type="protein sequence ID" value="TCO14236.1"/>
    <property type="molecule type" value="Genomic_DNA"/>
</dbReference>
<dbReference type="Proteomes" id="UP000294881">
    <property type="component" value="Unassembled WGS sequence"/>
</dbReference>
<evidence type="ECO:0000313" key="1">
    <source>
        <dbReference type="EMBL" id="TCO14236.1"/>
    </source>
</evidence>
<organism evidence="1 2">
    <name type="scientific">Camelimonas lactis</name>
    <dbReference type="NCBI Taxonomy" id="659006"/>
    <lineage>
        <taxon>Bacteria</taxon>
        <taxon>Pseudomonadati</taxon>
        <taxon>Pseudomonadota</taxon>
        <taxon>Alphaproteobacteria</taxon>
        <taxon>Hyphomicrobiales</taxon>
        <taxon>Chelatococcaceae</taxon>
        <taxon>Camelimonas</taxon>
    </lineage>
</organism>
<dbReference type="OrthoDB" id="9810154at2"/>
<sequence>MLRLMLLRHAKAAWPRDVQDQDRPLAERGRKAAPLMGAYLAQENLLPDLAIVSPAARTRQTWDLVNAALGKAFPGETIPVVYEPRIYEAKVEDLLHVIQDEHAVQDNRPAHSLLLVGHNPGFEELAHMLVSHGDRYAFARLSQKYPTGGLAVIDFNVGSWAEVTPRSGRLDRFITPRALEGMAEDNED</sequence>
<dbReference type="AlphaFoldDB" id="A0A4R2GVP7"/>
<dbReference type="InterPro" id="IPR029033">
    <property type="entry name" value="His_PPase_superfam"/>
</dbReference>
<dbReference type="Gene3D" id="3.40.50.1240">
    <property type="entry name" value="Phosphoglycerate mutase-like"/>
    <property type="match status" value="1"/>
</dbReference>
<comment type="caution">
    <text evidence="1">The sequence shown here is derived from an EMBL/GenBank/DDBJ whole genome shotgun (WGS) entry which is preliminary data.</text>
</comment>
<evidence type="ECO:0000313" key="2">
    <source>
        <dbReference type="Proteomes" id="UP000294881"/>
    </source>
</evidence>
<dbReference type="SMART" id="SM00855">
    <property type="entry name" value="PGAM"/>
    <property type="match status" value="1"/>
</dbReference>
<dbReference type="PANTHER" id="PTHR47623">
    <property type="entry name" value="OS09G0287300 PROTEIN"/>
    <property type="match status" value="1"/>
</dbReference>
<gene>
    <name evidence="1" type="ORF">EV666_104189</name>
</gene>
<dbReference type="SUPFAM" id="SSF53254">
    <property type="entry name" value="Phosphoglycerate mutase-like"/>
    <property type="match status" value="1"/>
</dbReference>
<reference evidence="1 2" key="1">
    <citation type="submission" date="2019-03" db="EMBL/GenBank/DDBJ databases">
        <title>Genomic Encyclopedia of Type Strains, Phase IV (KMG-IV): sequencing the most valuable type-strain genomes for metagenomic binning, comparative biology and taxonomic classification.</title>
        <authorList>
            <person name="Goeker M."/>
        </authorList>
    </citation>
    <scope>NUCLEOTIDE SEQUENCE [LARGE SCALE GENOMIC DNA]</scope>
    <source>
        <strain evidence="1 2">DSM 22958</strain>
    </source>
</reference>
<name>A0A4R2GVP7_9HYPH</name>
<proteinExistence type="predicted"/>
<keyword evidence="2" id="KW-1185">Reference proteome</keyword>
<dbReference type="InterPro" id="IPR013078">
    <property type="entry name" value="His_Pase_superF_clade-1"/>
</dbReference>
<dbReference type="Pfam" id="PF00300">
    <property type="entry name" value="His_Phos_1"/>
    <property type="match status" value="1"/>
</dbReference>